<feature type="transmembrane region" description="Helical" evidence="8">
    <location>
        <begin position="139"/>
        <end position="165"/>
    </location>
</feature>
<keyword evidence="7" id="KW-0807">Transducer</keyword>
<keyword evidence="2" id="KW-0433">Leucine-rich repeat</keyword>
<keyword evidence="3 7" id="KW-0812">Transmembrane</keyword>
<evidence type="ECO:0000313" key="10">
    <source>
        <dbReference type="EMBL" id="KAK2160910.1"/>
    </source>
</evidence>
<evidence type="ECO:0000256" key="1">
    <source>
        <dbReference type="ARBA" id="ARBA00004370"/>
    </source>
</evidence>
<evidence type="ECO:0000256" key="4">
    <source>
        <dbReference type="ARBA" id="ARBA00022737"/>
    </source>
</evidence>
<evidence type="ECO:0000259" key="9">
    <source>
        <dbReference type="PROSITE" id="PS50262"/>
    </source>
</evidence>
<evidence type="ECO:0000313" key="11">
    <source>
        <dbReference type="Proteomes" id="UP001208570"/>
    </source>
</evidence>
<name>A0AAD9JY83_9ANNE</name>
<gene>
    <name evidence="10" type="ORF">LSH36_125g07061</name>
</gene>
<accession>A0AAD9JY83</accession>
<dbReference type="SUPFAM" id="SSF81321">
    <property type="entry name" value="Family A G protein-coupled receptor-like"/>
    <property type="match status" value="1"/>
</dbReference>
<evidence type="ECO:0000256" key="3">
    <source>
        <dbReference type="ARBA" id="ARBA00022692"/>
    </source>
</evidence>
<dbReference type="Proteomes" id="UP001208570">
    <property type="component" value="Unassembled WGS sequence"/>
</dbReference>
<dbReference type="GO" id="GO:0005886">
    <property type="term" value="C:plasma membrane"/>
    <property type="evidence" value="ECO:0007669"/>
    <property type="project" value="TreeGrafter"/>
</dbReference>
<feature type="transmembrane region" description="Helical" evidence="8">
    <location>
        <begin position="186"/>
        <end position="213"/>
    </location>
</feature>
<dbReference type="Pfam" id="PF00001">
    <property type="entry name" value="7tm_1"/>
    <property type="match status" value="1"/>
</dbReference>
<keyword evidence="6 8" id="KW-0472">Membrane</keyword>
<keyword evidence="4" id="KW-0677">Repeat</keyword>
<dbReference type="Gene3D" id="1.20.1070.10">
    <property type="entry name" value="Rhodopsin 7-helix transmembrane proteins"/>
    <property type="match status" value="1"/>
</dbReference>
<evidence type="ECO:0000256" key="2">
    <source>
        <dbReference type="ARBA" id="ARBA00022614"/>
    </source>
</evidence>
<dbReference type="PANTHER" id="PTHR24372">
    <property type="entry name" value="GLYCOPROTEIN HORMONE RECEPTOR"/>
    <property type="match status" value="1"/>
</dbReference>
<feature type="transmembrane region" description="Helical" evidence="8">
    <location>
        <begin position="46"/>
        <end position="67"/>
    </location>
</feature>
<dbReference type="PRINTS" id="PR00237">
    <property type="entry name" value="GPCRRHODOPSN"/>
</dbReference>
<comment type="similarity">
    <text evidence="7">Belongs to the G-protein coupled receptor 1 family.</text>
</comment>
<keyword evidence="7" id="KW-0297">G-protein coupled receptor</keyword>
<evidence type="ECO:0000256" key="7">
    <source>
        <dbReference type="RuleBase" id="RU000688"/>
    </source>
</evidence>
<sequence length="243" mass="27080">MFLRNLSASDLLMGIYLFIIAAQDVRMRDIFNREALDWSSSAGCQVTGIIAMVSCEVSVLLLTFMTAERFLAVVYPLRRSRLSFAKSLTCVLIAWVAGTALSICPVFLGQSLGNFYGSNGVCFPLHIQSPYSDGWQYSAVLFLGVNFAAFITIAVLYVTMLRNIVKTRQQASGHTSRLDLVVVRRFTLIVLSDALCWIPIAVIKICALCHVIMSGKMDRWMDGWMDGRCLMIHRHNLGHSVGK</sequence>
<comment type="subcellular location">
    <subcellularLocation>
        <location evidence="1">Membrane</location>
    </subcellularLocation>
</comment>
<dbReference type="PANTHER" id="PTHR24372:SF80">
    <property type="entry name" value="FI21465P1-RELATED"/>
    <property type="match status" value="1"/>
</dbReference>
<organism evidence="10 11">
    <name type="scientific">Paralvinella palmiformis</name>
    <dbReference type="NCBI Taxonomy" id="53620"/>
    <lineage>
        <taxon>Eukaryota</taxon>
        <taxon>Metazoa</taxon>
        <taxon>Spiralia</taxon>
        <taxon>Lophotrochozoa</taxon>
        <taxon>Annelida</taxon>
        <taxon>Polychaeta</taxon>
        <taxon>Sedentaria</taxon>
        <taxon>Canalipalpata</taxon>
        <taxon>Terebellida</taxon>
        <taxon>Terebelliformia</taxon>
        <taxon>Alvinellidae</taxon>
        <taxon>Paralvinella</taxon>
    </lineage>
</organism>
<dbReference type="GO" id="GO:0009755">
    <property type="term" value="P:hormone-mediated signaling pathway"/>
    <property type="evidence" value="ECO:0007669"/>
    <property type="project" value="TreeGrafter"/>
</dbReference>
<dbReference type="InterPro" id="IPR017452">
    <property type="entry name" value="GPCR_Rhodpsn_7TM"/>
</dbReference>
<feature type="domain" description="G-protein coupled receptors family 1 profile" evidence="9">
    <location>
        <begin position="1"/>
        <end position="205"/>
    </location>
</feature>
<feature type="transmembrane region" description="Helical" evidence="8">
    <location>
        <begin position="88"/>
        <end position="108"/>
    </location>
</feature>
<reference evidence="10" key="1">
    <citation type="journal article" date="2023" name="Mol. Biol. Evol.">
        <title>Third-Generation Sequencing Reveals the Adaptive Role of the Epigenome in Three Deep-Sea Polychaetes.</title>
        <authorList>
            <person name="Perez M."/>
            <person name="Aroh O."/>
            <person name="Sun Y."/>
            <person name="Lan Y."/>
            <person name="Juniper S.K."/>
            <person name="Young C.R."/>
            <person name="Angers B."/>
            <person name="Qian P.Y."/>
        </authorList>
    </citation>
    <scope>NUCLEOTIDE SEQUENCE</scope>
    <source>
        <strain evidence="10">P08H-3</strain>
    </source>
</reference>
<evidence type="ECO:0000256" key="5">
    <source>
        <dbReference type="ARBA" id="ARBA00022989"/>
    </source>
</evidence>
<dbReference type="GO" id="GO:0007189">
    <property type="term" value="P:adenylate cyclase-activating G protein-coupled receptor signaling pathway"/>
    <property type="evidence" value="ECO:0007669"/>
    <property type="project" value="TreeGrafter"/>
</dbReference>
<evidence type="ECO:0000256" key="6">
    <source>
        <dbReference type="ARBA" id="ARBA00023136"/>
    </source>
</evidence>
<dbReference type="AlphaFoldDB" id="A0AAD9JY83"/>
<keyword evidence="5 8" id="KW-1133">Transmembrane helix</keyword>
<protein>
    <recommendedName>
        <fullName evidence="9">G-protein coupled receptors family 1 profile domain-containing protein</fullName>
    </recommendedName>
</protein>
<dbReference type="PROSITE" id="PS00237">
    <property type="entry name" value="G_PROTEIN_RECEP_F1_1"/>
    <property type="match status" value="1"/>
</dbReference>
<dbReference type="EMBL" id="JAODUP010000125">
    <property type="protein sequence ID" value="KAK2160910.1"/>
    <property type="molecule type" value="Genomic_DNA"/>
</dbReference>
<keyword evidence="11" id="KW-1185">Reference proteome</keyword>
<dbReference type="PROSITE" id="PS50262">
    <property type="entry name" value="G_PROTEIN_RECEP_F1_2"/>
    <property type="match status" value="1"/>
</dbReference>
<dbReference type="InterPro" id="IPR000276">
    <property type="entry name" value="GPCR_Rhodpsn"/>
</dbReference>
<keyword evidence="7" id="KW-0675">Receptor</keyword>
<comment type="caution">
    <text evidence="10">The sequence shown here is derived from an EMBL/GenBank/DDBJ whole genome shotgun (WGS) entry which is preliminary data.</text>
</comment>
<evidence type="ECO:0000256" key="8">
    <source>
        <dbReference type="SAM" id="Phobius"/>
    </source>
</evidence>
<proteinExistence type="inferred from homology"/>
<dbReference type="GO" id="GO:0008528">
    <property type="term" value="F:G protein-coupled peptide receptor activity"/>
    <property type="evidence" value="ECO:0007669"/>
    <property type="project" value="TreeGrafter"/>
</dbReference>